<evidence type="ECO:0000259" key="1">
    <source>
        <dbReference type="PROSITE" id="PS50883"/>
    </source>
</evidence>
<dbReference type="PROSITE" id="PS50883">
    <property type="entry name" value="EAL"/>
    <property type="match status" value="1"/>
</dbReference>
<dbReference type="Gene3D" id="3.20.20.450">
    <property type="entry name" value="EAL domain"/>
    <property type="match status" value="1"/>
</dbReference>
<dbReference type="Pfam" id="PF00990">
    <property type="entry name" value="GGDEF"/>
    <property type="match status" value="1"/>
</dbReference>
<reference evidence="3 4" key="1">
    <citation type="submission" date="2020-08" db="EMBL/GenBank/DDBJ databases">
        <title>Genomic Encyclopedia of Type Strains, Phase IV (KMG-IV): sequencing the most valuable type-strain genomes for metagenomic binning, comparative biology and taxonomic classification.</title>
        <authorList>
            <person name="Goeker M."/>
        </authorList>
    </citation>
    <scope>NUCLEOTIDE SEQUENCE [LARGE SCALE GENOMIC DNA]</scope>
    <source>
        <strain evidence="3 4">DSM 23447</strain>
    </source>
</reference>
<dbReference type="EMBL" id="JACIEW010000016">
    <property type="protein sequence ID" value="MBB4054020.1"/>
    <property type="molecule type" value="Genomic_DNA"/>
</dbReference>
<dbReference type="Pfam" id="PF00563">
    <property type="entry name" value="EAL"/>
    <property type="match status" value="1"/>
</dbReference>
<feature type="domain" description="GGDEF" evidence="2">
    <location>
        <begin position="168"/>
        <end position="299"/>
    </location>
</feature>
<dbReference type="PANTHER" id="PTHR33121:SF70">
    <property type="entry name" value="SIGNALING PROTEIN YKOW"/>
    <property type="match status" value="1"/>
</dbReference>
<dbReference type="Proteomes" id="UP000547011">
    <property type="component" value="Unassembled WGS sequence"/>
</dbReference>
<dbReference type="GO" id="GO:0071111">
    <property type="term" value="F:cyclic-guanylate-specific phosphodiesterase activity"/>
    <property type="evidence" value="ECO:0007669"/>
    <property type="project" value="InterPro"/>
</dbReference>
<protein>
    <submittedName>
        <fullName evidence="3">EAL domain-containing protein (Putative c-di-GMP-specific phosphodiesterase class I)/GGDEF domain-containing protein</fullName>
    </submittedName>
</protein>
<dbReference type="InterPro" id="IPR043128">
    <property type="entry name" value="Rev_trsase/Diguanyl_cyclase"/>
</dbReference>
<accession>A0A7W6IQK1</accession>
<organism evidence="3 4">
    <name type="scientific">Devosia subaequoris</name>
    <dbReference type="NCBI Taxonomy" id="395930"/>
    <lineage>
        <taxon>Bacteria</taxon>
        <taxon>Pseudomonadati</taxon>
        <taxon>Pseudomonadota</taxon>
        <taxon>Alphaproteobacteria</taxon>
        <taxon>Hyphomicrobiales</taxon>
        <taxon>Devosiaceae</taxon>
        <taxon>Devosia</taxon>
    </lineage>
</organism>
<evidence type="ECO:0000313" key="4">
    <source>
        <dbReference type="Proteomes" id="UP000547011"/>
    </source>
</evidence>
<feature type="domain" description="EAL" evidence="1">
    <location>
        <begin position="307"/>
        <end position="561"/>
    </location>
</feature>
<evidence type="ECO:0000259" key="2">
    <source>
        <dbReference type="PROSITE" id="PS50887"/>
    </source>
</evidence>
<evidence type="ECO:0000313" key="3">
    <source>
        <dbReference type="EMBL" id="MBB4054020.1"/>
    </source>
</evidence>
<dbReference type="InterPro" id="IPR029787">
    <property type="entry name" value="Nucleotide_cyclase"/>
</dbReference>
<keyword evidence="4" id="KW-1185">Reference proteome</keyword>
<dbReference type="SUPFAM" id="SSF55073">
    <property type="entry name" value="Nucleotide cyclase"/>
    <property type="match status" value="1"/>
</dbReference>
<sequence>MPPDTLQQARAKRGEKPRYCGVIMLASSPSGKLLKFPTQTEKISGGKPPLLHLVLDEFGRVTHCHASRRQRSISNGDYWVDIWSDPNKAKHVFELALEGVPSQLELAFAKTGETFMASLVPLHSDRMVVAVGVALASRPRSRPPTRDIVGRLGFLTAAKRLQARRRNEEFGVAILAIDDLARFQIDHGYEFGEQVVTALHDQLTQLHPPPDLVARLGDDQFGVVYGKSSQFLSIDTIELAQLGSVQTNDGATVRFVVSGGHSQNSSVSRSVECLLREAEIAYQQSLRQKTGAAIGFTGEMRNAMQKRASAIAIADRALSEGRIFPYFQPKVHLATQKLVGFEALLRWTGPDGAVQNAGSIAEAFETVHVGRRLNEVILSETLRIAENWRSKGLLIPVAINFSQLDFQQPDFASVLIDRINAAGLPAEMVEVEITERVLLDDDNDTVGQALERLSKHGLKLTLDDFGTGYASISHLQRYPIAAIKIDRAFITGMEHRAESVSIVKGLIGLASDLGLEVVAEGIENYEQFELLKGLGCPIGQGYLFSPAVDPDEAEIVAKEAPTWQTHSSFGAT</sequence>
<dbReference type="SUPFAM" id="SSF141868">
    <property type="entry name" value="EAL domain-like"/>
    <property type="match status" value="1"/>
</dbReference>
<comment type="caution">
    <text evidence="3">The sequence shown here is derived from an EMBL/GenBank/DDBJ whole genome shotgun (WGS) entry which is preliminary data.</text>
</comment>
<dbReference type="CDD" id="cd01948">
    <property type="entry name" value="EAL"/>
    <property type="match status" value="1"/>
</dbReference>
<gene>
    <name evidence="3" type="ORF">GGR20_003692</name>
</gene>
<dbReference type="InterPro" id="IPR000160">
    <property type="entry name" value="GGDEF_dom"/>
</dbReference>
<dbReference type="PROSITE" id="PS50887">
    <property type="entry name" value="GGDEF"/>
    <property type="match status" value="1"/>
</dbReference>
<dbReference type="Gene3D" id="3.30.70.270">
    <property type="match status" value="1"/>
</dbReference>
<dbReference type="InterPro" id="IPR035919">
    <property type="entry name" value="EAL_sf"/>
</dbReference>
<dbReference type="InterPro" id="IPR050706">
    <property type="entry name" value="Cyclic-di-GMP_PDE-like"/>
</dbReference>
<dbReference type="SMART" id="SM00267">
    <property type="entry name" value="GGDEF"/>
    <property type="match status" value="1"/>
</dbReference>
<dbReference type="PANTHER" id="PTHR33121">
    <property type="entry name" value="CYCLIC DI-GMP PHOSPHODIESTERASE PDEF"/>
    <property type="match status" value="1"/>
</dbReference>
<dbReference type="AlphaFoldDB" id="A0A7W6IQK1"/>
<dbReference type="InterPro" id="IPR001633">
    <property type="entry name" value="EAL_dom"/>
</dbReference>
<proteinExistence type="predicted"/>
<name>A0A7W6IQK1_9HYPH</name>
<dbReference type="RefSeq" id="WP_183312760.1">
    <property type="nucleotide sequence ID" value="NZ_JACIEW010000016.1"/>
</dbReference>
<dbReference type="SMART" id="SM00052">
    <property type="entry name" value="EAL"/>
    <property type="match status" value="1"/>
</dbReference>